<reference evidence="14 15" key="1">
    <citation type="journal article" date="2018" name="Mol. Biol. Evol.">
        <title>Broad Genomic Sampling Reveals a Smut Pathogenic Ancestry of the Fungal Clade Ustilaginomycotina.</title>
        <authorList>
            <person name="Kijpornyongpan T."/>
            <person name="Mondo S.J."/>
            <person name="Barry K."/>
            <person name="Sandor L."/>
            <person name="Lee J."/>
            <person name="Lipzen A."/>
            <person name="Pangilinan J."/>
            <person name="LaButti K."/>
            <person name="Hainaut M."/>
            <person name="Henrissat B."/>
            <person name="Grigoriev I.V."/>
            <person name="Spatafora J.W."/>
            <person name="Aime M.C."/>
        </authorList>
    </citation>
    <scope>NUCLEOTIDE SEQUENCE [LARGE SCALE GENOMIC DNA]</scope>
    <source>
        <strain evidence="14 15">MCA 4186</strain>
    </source>
</reference>
<evidence type="ECO:0000256" key="2">
    <source>
        <dbReference type="ARBA" id="ARBA00022723"/>
    </source>
</evidence>
<dbReference type="InterPro" id="IPR051007">
    <property type="entry name" value="creA/MIG_C2H2-ZnF"/>
</dbReference>
<comment type="similarity">
    <text evidence="10">Belongs to the creA/MIG C2H2-type zinc-finger protein family.</text>
</comment>
<dbReference type="InterPro" id="IPR036236">
    <property type="entry name" value="Znf_C2H2_sf"/>
</dbReference>
<comment type="subcellular location">
    <subcellularLocation>
        <location evidence="1">Nucleus</location>
    </subcellularLocation>
</comment>
<dbReference type="SMART" id="SM00355">
    <property type="entry name" value="ZnF_C2H2"/>
    <property type="match status" value="2"/>
</dbReference>
<dbReference type="Pfam" id="PF00096">
    <property type="entry name" value="zf-C2H2"/>
    <property type="match status" value="2"/>
</dbReference>
<keyword evidence="5" id="KW-0862">Zinc</keyword>
<organism evidence="14 15">
    <name type="scientific">Tilletiopsis washingtonensis</name>
    <dbReference type="NCBI Taxonomy" id="58919"/>
    <lineage>
        <taxon>Eukaryota</taxon>
        <taxon>Fungi</taxon>
        <taxon>Dikarya</taxon>
        <taxon>Basidiomycota</taxon>
        <taxon>Ustilaginomycotina</taxon>
        <taxon>Exobasidiomycetes</taxon>
        <taxon>Entylomatales</taxon>
        <taxon>Entylomatales incertae sedis</taxon>
        <taxon>Tilletiopsis</taxon>
    </lineage>
</organism>
<evidence type="ECO:0000256" key="3">
    <source>
        <dbReference type="ARBA" id="ARBA00022737"/>
    </source>
</evidence>
<feature type="non-terminal residue" evidence="14">
    <location>
        <position position="90"/>
    </location>
</feature>
<keyword evidence="4 11" id="KW-0863">Zinc-finger</keyword>
<evidence type="ECO:0000256" key="11">
    <source>
        <dbReference type="PROSITE-ProRule" id="PRU00042"/>
    </source>
</evidence>
<dbReference type="EMBL" id="KZ819288">
    <property type="protein sequence ID" value="PWN99379.1"/>
    <property type="molecule type" value="Genomic_DNA"/>
</dbReference>
<dbReference type="PANTHER" id="PTHR47428:SF1">
    <property type="entry name" value="REGULATORY PROTEIN MIG1-RELATED"/>
    <property type="match status" value="1"/>
</dbReference>
<keyword evidence="8" id="KW-0804">Transcription</keyword>
<keyword evidence="6" id="KW-0805">Transcription regulation</keyword>
<dbReference type="GO" id="GO:0000433">
    <property type="term" value="P:carbon catabolite repression of transcription from RNA polymerase II promoter by glucose"/>
    <property type="evidence" value="ECO:0007669"/>
    <property type="project" value="TreeGrafter"/>
</dbReference>
<evidence type="ECO:0000256" key="12">
    <source>
        <dbReference type="SAM" id="MobiDB-lite"/>
    </source>
</evidence>
<dbReference type="Proteomes" id="UP000245946">
    <property type="component" value="Unassembled WGS sequence"/>
</dbReference>
<evidence type="ECO:0000256" key="6">
    <source>
        <dbReference type="ARBA" id="ARBA00023015"/>
    </source>
</evidence>
<evidence type="ECO:0000259" key="13">
    <source>
        <dbReference type="PROSITE" id="PS50157"/>
    </source>
</evidence>
<feature type="domain" description="C2H2-type" evidence="13">
    <location>
        <begin position="66"/>
        <end position="90"/>
    </location>
</feature>
<evidence type="ECO:0000313" key="14">
    <source>
        <dbReference type="EMBL" id="PWN99379.1"/>
    </source>
</evidence>
<evidence type="ECO:0000256" key="9">
    <source>
        <dbReference type="ARBA" id="ARBA00023242"/>
    </source>
</evidence>
<dbReference type="Gene3D" id="3.30.160.60">
    <property type="entry name" value="Classic Zinc Finger"/>
    <property type="match status" value="2"/>
</dbReference>
<accession>A0A316ZCY3</accession>
<dbReference type="GO" id="GO:0000978">
    <property type="term" value="F:RNA polymerase II cis-regulatory region sequence-specific DNA binding"/>
    <property type="evidence" value="ECO:0007669"/>
    <property type="project" value="TreeGrafter"/>
</dbReference>
<proteinExistence type="inferred from homology"/>
<evidence type="ECO:0000256" key="8">
    <source>
        <dbReference type="ARBA" id="ARBA00023163"/>
    </source>
</evidence>
<dbReference type="PANTHER" id="PTHR47428">
    <property type="entry name" value="REGULATORY PROTEIN MIG1-RELATED"/>
    <property type="match status" value="1"/>
</dbReference>
<keyword evidence="15" id="KW-1185">Reference proteome</keyword>
<evidence type="ECO:0000256" key="5">
    <source>
        <dbReference type="ARBA" id="ARBA00022833"/>
    </source>
</evidence>
<evidence type="ECO:0000256" key="1">
    <source>
        <dbReference type="ARBA" id="ARBA00004123"/>
    </source>
</evidence>
<keyword evidence="2" id="KW-0479">Metal-binding</keyword>
<keyword evidence="9" id="KW-0539">Nucleus</keyword>
<dbReference type="GeneID" id="37267672"/>
<dbReference type="STRING" id="58919.A0A316ZCY3"/>
<keyword evidence="7" id="KW-0238">DNA-binding</keyword>
<gene>
    <name evidence="14" type="ORF">FA09DRAFT_295554</name>
</gene>
<dbReference type="PROSITE" id="PS00028">
    <property type="entry name" value="ZINC_FINGER_C2H2_1"/>
    <property type="match status" value="2"/>
</dbReference>
<dbReference type="InterPro" id="IPR013087">
    <property type="entry name" value="Znf_C2H2_type"/>
</dbReference>
<dbReference type="GO" id="GO:0005634">
    <property type="term" value="C:nucleus"/>
    <property type="evidence" value="ECO:0007669"/>
    <property type="project" value="UniProtKB-SubCell"/>
</dbReference>
<feature type="domain" description="C2H2-type" evidence="13">
    <location>
        <begin position="38"/>
        <end position="65"/>
    </location>
</feature>
<dbReference type="SUPFAM" id="SSF57667">
    <property type="entry name" value="beta-beta-alpha zinc fingers"/>
    <property type="match status" value="1"/>
</dbReference>
<feature type="region of interest" description="Disordered" evidence="12">
    <location>
        <begin position="1"/>
        <end position="28"/>
    </location>
</feature>
<evidence type="ECO:0000313" key="15">
    <source>
        <dbReference type="Proteomes" id="UP000245946"/>
    </source>
</evidence>
<protein>
    <recommendedName>
        <fullName evidence="13">C2H2-type domain-containing protein</fullName>
    </recommendedName>
</protein>
<keyword evidence="3" id="KW-0677">Repeat</keyword>
<dbReference type="FunFam" id="3.30.160.60:FF:000089">
    <property type="entry name" value="DNA-binding protein creA"/>
    <property type="match status" value="1"/>
</dbReference>
<evidence type="ECO:0000256" key="4">
    <source>
        <dbReference type="ARBA" id="ARBA00022771"/>
    </source>
</evidence>
<dbReference type="GO" id="GO:0008270">
    <property type="term" value="F:zinc ion binding"/>
    <property type="evidence" value="ECO:0007669"/>
    <property type="project" value="UniProtKB-KW"/>
</dbReference>
<dbReference type="OrthoDB" id="654211at2759"/>
<name>A0A316ZCY3_9BASI</name>
<dbReference type="GO" id="GO:0005737">
    <property type="term" value="C:cytoplasm"/>
    <property type="evidence" value="ECO:0007669"/>
    <property type="project" value="TreeGrafter"/>
</dbReference>
<evidence type="ECO:0000256" key="7">
    <source>
        <dbReference type="ARBA" id="ARBA00023125"/>
    </source>
</evidence>
<dbReference type="AlphaFoldDB" id="A0A316ZCY3"/>
<sequence length="90" mass="10240">MAAQVESPESKLNGIDAQDASAKAGSFSVDKSQIPRPYKCPLCSRAFYRLEHQTRHIRTHTGEKPHLCTHPGCEKRFSRSDELTRHVRIH</sequence>
<evidence type="ECO:0000256" key="10">
    <source>
        <dbReference type="ARBA" id="ARBA00038023"/>
    </source>
</evidence>
<dbReference type="PROSITE" id="PS50157">
    <property type="entry name" value="ZINC_FINGER_C2H2_2"/>
    <property type="match status" value="2"/>
</dbReference>
<dbReference type="RefSeq" id="XP_025599658.1">
    <property type="nucleotide sequence ID" value="XM_025740126.1"/>
</dbReference>
<dbReference type="FunFam" id="3.30.160.60:FF:000690">
    <property type="entry name" value="Zinc finger protein 354C"/>
    <property type="match status" value="1"/>
</dbReference>